<protein>
    <submittedName>
        <fullName evidence="1">Uncharacterized protein</fullName>
    </submittedName>
</protein>
<evidence type="ECO:0000313" key="2">
    <source>
        <dbReference type="Proteomes" id="UP000237717"/>
    </source>
</evidence>
<accession>A0A2L2LMD9</accession>
<sequence length="264" mass="30293">MVDGLGFHLDDRDYAHYLIADLDLEAQLIAIRAIIARNAAAAKDASDQIDKMAEWARQSKGRVSDHATDLWVDEMHASVYSDAAASMAALGMFAPLIESIFTHTFRALHRMYRSSETPFPAHERWTRLPEEMIDRWSANIYVDVEAARTDLPAGIKQLSHAVGLSKFITKSDFRLVNALLNYRNRMFHMGFEWPLEDRQKFERLVNQNRWETFFTSSRHGNEPWIFYLTDSTVDGLPDWVDELITKIGLFARSLPRDLLSGSVE</sequence>
<organism evidence="1 2">
    <name type="scientific">Agrobacterium tumefaciens</name>
    <dbReference type="NCBI Taxonomy" id="358"/>
    <lineage>
        <taxon>Bacteria</taxon>
        <taxon>Pseudomonadati</taxon>
        <taxon>Pseudomonadota</taxon>
        <taxon>Alphaproteobacteria</taxon>
        <taxon>Hyphomicrobiales</taxon>
        <taxon>Rhizobiaceae</taxon>
        <taxon>Rhizobium/Agrobacterium group</taxon>
        <taxon>Agrobacterium</taxon>
        <taxon>Agrobacterium tumefaciens complex</taxon>
    </lineage>
</organism>
<evidence type="ECO:0000313" key="1">
    <source>
        <dbReference type="EMBL" id="AVH45503.1"/>
    </source>
</evidence>
<dbReference type="EMBL" id="CP026927">
    <property type="protein sequence ID" value="AVH45503.1"/>
    <property type="molecule type" value="Genomic_DNA"/>
</dbReference>
<name>A0A2L2LMD9_AGRTU</name>
<gene>
    <name evidence="1" type="ORF">At1D1609_54710</name>
</gene>
<reference evidence="1 2" key="1">
    <citation type="submission" date="2018-02" db="EMBL/GenBank/DDBJ databases">
        <title>Complete genome sequence of Agrobacterium tumefaciens 1D1609.</title>
        <authorList>
            <person name="Cho S.-T."/>
            <person name="Haryono M."/>
            <person name="Chang H.-H."/>
            <person name="Santos M.N."/>
            <person name="Lai E.-M."/>
            <person name="Kuo C.-H."/>
        </authorList>
    </citation>
    <scope>NUCLEOTIDE SEQUENCE [LARGE SCALE GENOMIC DNA]</scope>
    <source>
        <strain evidence="1 2">1D1609</strain>
        <plasmid evidence="2">Plasmid pat1d1609a</plasmid>
    </source>
</reference>
<keyword evidence="1" id="KW-0614">Plasmid</keyword>
<geneLocation type="plasmid" evidence="2">
    <name>pat1d1609a</name>
</geneLocation>
<dbReference type="RefSeq" id="WP_158662965.1">
    <property type="nucleotide sequence ID" value="NZ_CP026927.1"/>
</dbReference>
<dbReference type="AlphaFoldDB" id="A0A2L2LMD9"/>
<dbReference type="Proteomes" id="UP000237717">
    <property type="component" value="Plasmid pAt1D1609a"/>
</dbReference>
<proteinExistence type="predicted"/>